<proteinExistence type="predicted"/>
<keyword evidence="2" id="KW-1185">Reference proteome</keyword>
<dbReference type="EMBL" id="KV722346">
    <property type="protein sequence ID" value="OCH94233.1"/>
    <property type="molecule type" value="Genomic_DNA"/>
</dbReference>
<sequence length="124" mass="13797">MPVPACSYHNMTDAFRHLAGLIRSMNNTSFFTITEPDDATVANSDGHVAHVKSCKWARKSVKGSEWGIHYTIILPGSQRDKNIYVDNAEKAGPKACQEALAVGIEWYADNPELFTYDVDAMNYV</sequence>
<dbReference type="Proteomes" id="UP000250043">
    <property type="component" value="Unassembled WGS sequence"/>
</dbReference>
<organism evidence="1 2">
    <name type="scientific">Obba rivulosa</name>
    <dbReference type="NCBI Taxonomy" id="1052685"/>
    <lineage>
        <taxon>Eukaryota</taxon>
        <taxon>Fungi</taxon>
        <taxon>Dikarya</taxon>
        <taxon>Basidiomycota</taxon>
        <taxon>Agaricomycotina</taxon>
        <taxon>Agaricomycetes</taxon>
        <taxon>Polyporales</taxon>
        <taxon>Gelatoporiaceae</taxon>
        <taxon>Obba</taxon>
    </lineage>
</organism>
<evidence type="ECO:0000313" key="2">
    <source>
        <dbReference type="Proteomes" id="UP000250043"/>
    </source>
</evidence>
<accession>A0A8E2DR55</accession>
<protein>
    <submittedName>
        <fullName evidence="1">Uncharacterized protein</fullName>
    </submittedName>
</protein>
<dbReference type="AlphaFoldDB" id="A0A8E2DR55"/>
<gene>
    <name evidence="1" type="ORF">OBBRIDRAFT_884984</name>
</gene>
<evidence type="ECO:0000313" key="1">
    <source>
        <dbReference type="EMBL" id="OCH94233.1"/>
    </source>
</evidence>
<reference evidence="1 2" key="1">
    <citation type="submission" date="2016-07" db="EMBL/GenBank/DDBJ databases">
        <title>Draft genome of the white-rot fungus Obba rivulosa 3A-2.</title>
        <authorList>
            <consortium name="DOE Joint Genome Institute"/>
            <person name="Miettinen O."/>
            <person name="Riley R."/>
            <person name="Acob R."/>
            <person name="Barry K."/>
            <person name="Cullen D."/>
            <person name="De Vries R."/>
            <person name="Hainaut M."/>
            <person name="Hatakka A."/>
            <person name="Henrissat B."/>
            <person name="Hilden K."/>
            <person name="Kuo R."/>
            <person name="Labutti K."/>
            <person name="Lipzen A."/>
            <person name="Makela M.R."/>
            <person name="Sandor L."/>
            <person name="Spatafora J.W."/>
            <person name="Grigoriev I.V."/>
            <person name="Hibbett D.S."/>
        </authorList>
    </citation>
    <scope>NUCLEOTIDE SEQUENCE [LARGE SCALE GENOMIC DNA]</scope>
    <source>
        <strain evidence="1 2">3A-2</strain>
    </source>
</reference>
<name>A0A8E2DR55_9APHY</name>